<dbReference type="Pfam" id="PF13676">
    <property type="entry name" value="TIR_2"/>
    <property type="match status" value="1"/>
</dbReference>
<evidence type="ECO:0000256" key="12">
    <source>
        <dbReference type="SAM" id="SignalP"/>
    </source>
</evidence>
<keyword evidence="9" id="KW-0675">Receptor</keyword>
<proteinExistence type="inferred from homology"/>
<dbReference type="InterPro" id="IPR035897">
    <property type="entry name" value="Toll_tir_struct_dom_sf"/>
</dbReference>
<reference evidence="14" key="1">
    <citation type="submission" date="2020-08" db="EMBL/GenBank/DDBJ databases">
        <title>Genome sequencing and assembly of the red palm weevil Rhynchophorus ferrugineus.</title>
        <authorList>
            <person name="Dias G.B."/>
            <person name="Bergman C.M."/>
            <person name="Manee M."/>
        </authorList>
    </citation>
    <scope>NUCLEOTIDE SEQUENCE</scope>
    <source>
        <strain evidence="14">AA-2017</strain>
        <tissue evidence="14">Whole larva</tissue>
    </source>
</reference>
<feature type="transmembrane region" description="Helical" evidence="11">
    <location>
        <begin position="744"/>
        <end position="766"/>
    </location>
</feature>
<dbReference type="PROSITE" id="PS51257">
    <property type="entry name" value="PROKAR_LIPOPROTEIN"/>
    <property type="match status" value="1"/>
</dbReference>
<keyword evidence="7 11" id="KW-1133">Transmembrane helix</keyword>
<evidence type="ECO:0000256" key="10">
    <source>
        <dbReference type="ARBA" id="ARBA00023180"/>
    </source>
</evidence>
<keyword evidence="5 12" id="KW-0732">Signal</keyword>
<dbReference type="PROSITE" id="PS51450">
    <property type="entry name" value="LRR"/>
    <property type="match status" value="5"/>
</dbReference>
<dbReference type="SMART" id="SM00364">
    <property type="entry name" value="LRR_BAC"/>
    <property type="match status" value="7"/>
</dbReference>
<dbReference type="FunFam" id="3.80.10.10:FF:001164">
    <property type="entry name" value="GH01279p"/>
    <property type="match status" value="1"/>
</dbReference>
<dbReference type="PRINTS" id="PR01537">
    <property type="entry name" value="INTRLKN1R1F"/>
</dbReference>
<keyword evidence="3" id="KW-0433">Leucine-rich repeat</keyword>
<gene>
    <name evidence="14" type="ORF">GWI33_003760</name>
</gene>
<dbReference type="GO" id="GO:0007165">
    <property type="term" value="P:signal transduction"/>
    <property type="evidence" value="ECO:0007669"/>
    <property type="project" value="InterPro"/>
</dbReference>
<evidence type="ECO:0000259" key="13">
    <source>
        <dbReference type="PROSITE" id="PS50104"/>
    </source>
</evidence>
<dbReference type="Gene3D" id="3.40.50.10140">
    <property type="entry name" value="Toll/interleukin-1 receptor homology (TIR) domain"/>
    <property type="match status" value="1"/>
</dbReference>
<sequence length="937" mass="108736">MCNRRWLFLTLLVIQCIYLVTSISCPKTSKCECIPRTNEMILKCSKGEHELVVKPNDDIRISCISFKQELKATELPALNMRILKKFNMTNIQNLLLENSTHSNVSKSFFTGINQLEKLTINFGHPTLEYDFLESLSSLIKLRLSANCLKMITWSMKYLHNLDYLDLSRNDITILPDETFENLKTLKTLLLWENSIEQLSNNTFIGLGHLETLRLDNNNISVLPKGLLIYLSALKRINFSNNKIAELLSDTFNMNPNLINVNLDNNEISILGDYLFANFSTLTRIDLNSNKLVHIPENIFTNSSSLTDIELQNNNLQNIPEKLFCTLKSLAVINLSNNNLTKIHKMTFVNLANLKALFLENNHIMSISGISFWHNTHLRILNLSGNKLISMDASLCHQANNALADLDISRNYLTNVTHLKYENCSKLEKIYLHWNKITNMSCMEILPSFKIVDLSFNNITEVMVEHFVVPFYDFMTLNVSHNQIERLNFQNVTDRIRKIKSWNKGRKENILLDIRNNPIICDCRNYYLFDYNNLDTLNLKQFMKIDQEGLICQYTNKTWMVNRVNVSTIYCKTQTRCPENCTCVARPTDKALIIDCSSQNLTIYPQFELSPNDRYPLNQTILILKGNDLKHGPNEYLKYNNVTYLDLSNNKITSLNWIPPHIKTLNLKGNSLTILNPAMVKLLKQTENLEKLVLKDNPWSCSQCQSLDFQQSLKMLTMVNFSDVFCEDNETLLVKATISCGLFSGLYIISGILTAFLFCTLIFIIYYKNKFRIRQYLYHKNICCGLITNVSRDVDKKYDVFISYSHNDEQFVLEQILPKLEESNFRVCIHIRDWVPGKSIMSQIAKSVQNSKRTIVVLSEQFTYSKWGLMEFRTAHVESTNHKRPKVIVLILGDLNENCLNDEIKSYLKTNMYLKWGDEYFWKKLEQALPRPSCRERK</sequence>
<dbReference type="AlphaFoldDB" id="A0A834MFS4"/>
<comment type="similarity">
    <text evidence="2">Belongs to the Toll-like receptor family.</text>
</comment>
<accession>A0A834MFS4</accession>
<dbReference type="GO" id="GO:0005886">
    <property type="term" value="C:plasma membrane"/>
    <property type="evidence" value="ECO:0007669"/>
    <property type="project" value="TreeGrafter"/>
</dbReference>
<comment type="subcellular location">
    <subcellularLocation>
        <location evidence="1">Membrane</location>
        <topology evidence="1">Single-pass membrane protein</topology>
    </subcellularLocation>
</comment>
<dbReference type="EMBL" id="JAACXV010000207">
    <property type="protein sequence ID" value="KAF7281968.1"/>
    <property type="molecule type" value="Genomic_DNA"/>
</dbReference>
<evidence type="ECO:0000256" key="1">
    <source>
        <dbReference type="ARBA" id="ARBA00004167"/>
    </source>
</evidence>
<evidence type="ECO:0000256" key="5">
    <source>
        <dbReference type="ARBA" id="ARBA00022729"/>
    </source>
</evidence>
<keyword evidence="6" id="KW-0677">Repeat</keyword>
<dbReference type="PROSITE" id="PS50104">
    <property type="entry name" value="TIR"/>
    <property type="match status" value="1"/>
</dbReference>
<dbReference type="InterPro" id="IPR000372">
    <property type="entry name" value="LRRNT"/>
</dbReference>
<dbReference type="SMART" id="SM00365">
    <property type="entry name" value="LRR_SD22"/>
    <property type="match status" value="6"/>
</dbReference>
<evidence type="ECO:0000256" key="8">
    <source>
        <dbReference type="ARBA" id="ARBA00023136"/>
    </source>
</evidence>
<keyword evidence="10" id="KW-0325">Glycoprotein</keyword>
<feature type="chain" id="PRO_5032698483" description="TIR domain-containing protein" evidence="12">
    <location>
        <begin position="23"/>
        <end position="937"/>
    </location>
</feature>
<evidence type="ECO:0000256" key="9">
    <source>
        <dbReference type="ARBA" id="ARBA00023170"/>
    </source>
</evidence>
<evidence type="ECO:0000256" key="11">
    <source>
        <dbReference type="SAM" id="Phobius"/>
    </source>
</evidence>
<keyword evidence="8 11" id="KW-0472">Membrane</keyword>
<evidence type="ECO:0000256" key="3">
    <source>
        <dbReference type="ARBA" id="ARBA00022614"/>
    </source>
</evidence>
<dbReference type="InterPro" id="IPR032675">
    <property type="entry name" value="LRR_dom_sf"/>
</dbReference>
<dbReference type="Pfam" id="PF13855">
    <property type="entry name" value="LRR_8"/>
    <property type="match status" value="3"/>
</dbReference>
<evidence type="ECO:0000313" key="15">
    <source>
        <dbReference type="Proteomes" id="UP000625711"/>
    </source>
</evidence>
<dbReference type="InterPro" id="IPR000157">
    <property type="entry name" value="TIR_dom"/>
</dbReference>
<evidence type="ECO:0000256" key="7">
    <source>
        <dbReference type="ARBA" id="ARBA00022989"/>
    </source>
</evidence>
<protein>
    <recommendedName>
        <fullName evidence="13">TIR domain-containing protein</fullName>
    </recommendedName>
</protein>
<dbReference type="Gene3D" id="3.80.10.10">
    <property type="entry name" value="Ribonuclease Inhibitor"/>
    <property type="match status" value="3"/>
</dbReference>
<name>A0A834MFS4_RHYFE</name>
<dbReference type="PANTHER" id="PTHR24365">
    <property type="entry name" value="TOLL-LIKE RECEPTOR"/>
    <property type="match status" value="1"/>
</dbReference>
<dbReference type="SUPFAM" id="SSF52200">
    <property type="entry name" value="Toll/Interleukin receptor TIR domain"/>
    <property type="match status" value="1"/>
</dbReference>
<dbReference type="SUPFAM" id="SSF52058">
    <property type="entry name" value="L domain-like"/>
    <property type="match status" value="3"/>
</dbReference>
<comment type="caution">
    <text evidence="14">The sequence shown here is derived from an EMBL/GenBank/DDBJ whole genome shotgun (WGS) entry which is preliminary data.</text>
</comment>
<keyword evidence="4 11" id="KW-0812">Transmembrane</keyword>
<dbReference type="GO" id="GO:0038023">
    <property type="term" value="F:signaling receptor activity"/>
    <property type="evidence" value="ECO:0007669"/>
    <property type="project" value="TreeGrafter"/>
</dbReference>
<organism evidence="14 15">
    <name type="scientific">Rhynchophorus ferrugineus</name>
    <name type="common">Red palm weevil</name>
    <name type="synonym">Curculio ferrugineus</name>
    <dbReference type="NCBI Taxonomy" id="354439"/>
    <lineage>
        <taxon>Eukaryota</taxon>
        <taxon>Metazoa</taxon>
        <taxon>Ecdysozoa</taxon>
        <taxon>Arthropoda</taxon>
        <taxon>Hexapoda</taxon>
        <taxon>Insecta</taxon>
        <taxon>Pterygota</taxon>
        <taxon>Neoptera</taxon>
        <taxon>Endopterygota</taxon>
        <taxon>Coleoptera</taxon>
        <taxon>Polyphaga</taxon>
        <taxon>Cucujiformia</taxon>
        <taxon>Curculionidae</taxon>
        <taxon>Dryophthorinae</taxon>
        <taxon>Rhynchophorus</taxon>
    </lineage>
</organism>
<dbReference type="SMART" id="SM00013">
    <property type="entry name" value="LRRNT"/>
    <property type="match status" value="1"/>
</dbReference>
<dbReference type="SMART" id="SM00369">
    <property type="entry name" value="LRR_TYP"/>
    <property type="match status" value="12"/>
</dbReference>
<dbReference type="Proteomes" id="UP000625711">
    <property type="component" value="Unassembled WGS sequence"/>
</dbReference>
<dbReference type="InterPro" id="IPR003591">
    <property type="entry name" value="Leu-rich_rpt_typical-subtyp"/>
</dbReference>
<evidence type="ECO:0000256" key="2">
    <source>
        <dbReference type="ARBA" id="ARBA00009634"/>
    </source>
</evidence>
<evidence type="ECO:0000313" key="14">
    <source>
        <dbReference type="EMBL" id="KAF7281968.1"/>
    </source>
</evidence>
<evidence type="ECO:0000256" key="4">
    <source>
        <dbReference type="ARBA" id="ARBA00022692"/>
    </source>
</evidence>
<feature type="signal peptide" evidence="12">
    <location>
        <begin position="1"/>
        <end position="22"/>
    </location>
</feature>
<dbReference type="PANTHER" id="PTHR24365:SF541">
    <property type="entry name" value="PROTEIN TOLL-RELATED"/>
    <property type="match status" value="1"/>
</dbReference>
<dbReference type="SMART" id="SM00255">
    <property type="entry name" value="TIR"/>
    <property type="match status" value="1"/>
</dbReference>
<dbReference type="OrthoDB" id="1421090at2759"/>
<evidence type="ECO:0000256" key="6">
    <source>
        <dbReference type="ARBA" id="ARBA00022737"/>
    </source>
</evidence>
<dbReference type="InterPro" id="IPR001611">
    <property type="entry name" value="Leu-rich_rpt"/>
</dbReference>
<feature type="domain" description="TIR" evidence="13">
    <location>
        <begin position="795"/>
        <end position="928"/>
    </location>
</feature>
<keyword evidence="15" id="KW-1185">Reference proteome</keyword>